<sequence length="92" mass="9839">MTGSPTAPVRAAVSAHVTRLSGVRGRVLELIASGRSSKEICRELFLSRTALDYHVMSLRGALRASNRASIVARAYHEGLLVVGVWPPELTAA</sequence>
<organism evidence="2 3">
    <name type="scientific">Actinokineospora guangxiensis</name>
    <dbReference type="NCBI Taxonomy" id="1490288"/>
    <lineage>
        <taxon>Bacteria</taxon>
        <taxon>Bacillati</taxon>
        <taxon>Actinomycetota</taxon>
        <taxon>Actinomycetes</taxon>
        <taxon>Pseudonocardiales</taxon>
        <taxon>Pseudonocardiaceae</taxon>
        <taxon>Actinokineospora</taxon>
    </lineage>
</organism>
<dbReference type="Gene3D" id="1.10.10.10">
    <property type="entry name" value="Winged helix-like DNA-binding domain superfamily/Winged helix DNA-binding domain"/>
    <property type="match status" value="1"/>
</dbReference>
<comment type="caution">
    <text evidence="2">The sequence shown here is derived from an EMBL/GenBank/DDBJ whole genome shotgun (WGS) entry which is preliminary data.</text>
</comment>
<dbReference type="EMBL" id="JBHSKF010000014">
    <property type="protein sequence ID" value="MFC5290056.1"/>
    <property type="molecule type" value="Genomic_DNA"/>
</dbReference>
<dbReference type="SUPFAM" id="SSF46894">
    <property type="entry name" value="C-terminal effector domain of the bipartite response regulators"/>
    <property type="match status" value="1"/>
</dbReference>
<protein>
    <submittedName>
        <fullName evidence="2">LuxR C-terminal-related transcriptional regulator</fullName>
    </submittedName>
</protein>
<evidence type="ECO:0000313" key="3">
    <source>
        <dbReference type="Proteomes" id="UP001596157"/>
    </source>
</evidence>
<evidence type="ECO:0000259" key="1">
    <source>
        <dbReference type="SMART" id="SM00421"/>
    </source>
</evidence>
<proteinExistence type="predicted"/>
<reference evidence="3" key="1">
    <citation type="journal article" date="2019" name="Int. J. Syst. Evol. Microbiol.">
        <title>The Global Catalogue of Microorganisms (GCM) 10K type strain sequencing project: providing services to taxonomists for standard genome sequencing and annotation.</title>
        <authorList>
            <consortium name="The Broad Institute Genomics Platform"/>
            <consortium name="The Broad Institute Genome Sequencing Center for Infectious Disease"/>
            <person name="Wu L."/>
            <person name="Ma J."/>
        </authorList>
    </citation>
    <scope>NUCLEOTIDE SEQUENCE [LARGE SCALE GENOMIC DNA]</scope>
    <source>
        <strain evidence="3">CCUG 59778</strain>
    </source>
</reference>
<feature type="domain" description="HTH luxR-type" evidence="1">
    <location>
        <begin position="17"/>
        <end position="74"/>
    </location>
</feature>
<accession>A0ABW0EV34</accession>
<dbReference type="Proteomes" id="UP001596157">
    <property type="component" value="Unassembled WGS sequence"/>
</dbReference>
<gene>
    <name evidence="2" type="ORF">ACFPM7_23630</name>
</gene>
<dbReference type="InterPro" id="IPR036388">
    <property type="entry name" value="WH-like_DNA-bd_sf"/>
</dbReference>
<dbReference type="SMART" id="SM00421">
    <property type="entry name" value="HTH_LUXR"/>
    <property type="match status" value="1"/>
</dbReference>
<dbReference type="InterPro" id="IPR000792">
    <property type="entry name" value="Tscrpt_reg_LuxR_C"/>
</dbReference>
<dbReference type="InterPro" id="IPR016032">
    <property type="entry name" value="Sig_transdc_resp-reg_C-effctor"/>
</dbReference>
<keyword evidence="3" id="KW-1185">Reference proteome</keyword>
<name>A0ABW0EV34_9PSEU</name>
<dbReference type="Pfam" id="PF00196">
    <property type="entry name" value="GerE"/>
    <property type="match status" value="1"/>
</dbReference>
<dbReference type="RefSeq" id="WP_378249928.1">
    <property type="nucleotide sequence ID" value="NZ_JBHSKF010000014.1"/>
</dbReference>
<evidence type="ECO:0000313" key="2">
    <source>
        <dbReference type="EMBL" id="MFC5290056.1"/>
    </source>
</evidence>